<dbReference type="PANTHER" id="PTHR48419:SF1">
    <property type="entry name" value="SULFOTRANSFERASE DOMAIN-CONTAINING PROTEIN"/>
    <property type="match status" value="1"/>
</dbReference>
<dbReference type="Proteomes" id="UP000007110">
    <property type="component" value="Unassembled WGS sequence"/>
</dbReference>
<evidence type="ECO:0000313" key="2">
    <source>
        <dbReference type="Proteomes" id="UP000007110"/>
    </source>
</evidence>
<protein>
    <recommendedName>
        <fullName evidence="3">Sulfotransferase</fullName>
    </recommendedName>
</protein>
<dbReference type="InterPro" id="IPR027417">
    <property type="entry name" value="P-loop_NTPase"/>
</dbReference>
<dbReference type="KEGG" id="spu:578973"/>
<dbReference type="RefSeq" id="XP_784201.1">
    <property type="nucleotide sequence ID" value="XM_779108.5"/>
</dbReference>
<dbReference type="GeneID" id="578973"/>
<dbReference type="OrthoDB" id="10320034at2759"/>
<reference evidence="1" key="2">
    <citation type="submission" date="2021-01" db="UniProtKB">
        <authorList>
            <consortium name="EnsemblMetazoa"/>
        </authorList>
    </citation>
    <scope>IDENTIFICATION</scope>
</reference>
<sequence>MENNVNEEVMKGKARRLILWCLPRTGSTALAKCLSFIDEDTEMWFEPFNICRMINIMVKKDMGQGLPKEFKGNEMMYEAVAAGLKDKLKIPSATINPSLLSYAGVQKSIEESERRTVIVKEMAVASFDSYNYFPKGYRHILLIRDPTRVISSFRKMVIEPRGEEFADADLEKVHPTYPTYHWFGEMHALWKHMTKDGGNPLVIDTEDFLANPAPFLKKICEVMEVEYRDGLLKWDASKDVINKTWKNGCMEMFTSDRAVQSQVFKKAFESSGFVETNPKPLPQNLTKDCIRIIGQCVDFYNEMYPHRFIPE</sequence>
<proteinExistence type="predicted"/>
<dbReference type="AlphaFoldDB" id="A0A7M7RAW5"/>
<dbReference type="InterPro" id="IPR053226">
    <property type="entry name" value="Pyrrolopyrazine_biosynth_F"/>
</dbReference>
<dbReference type="InParanoid" id="A0A7M7RAW5"/>
<keyword evidence="2" id="KW-1185">Reference proteome</keyword>
<evidence type="ECO:0008006" key="3">
    <source>
        <dbReference type="Google" id="ProtNLM"/>
    </source>
</evidence>
<evidence type="ECO:0000313" key="1">
    <source>
        <dbReference type="EnsemblMetazoa" id="XP_784201"/>
    </source>
</evidence>
<reference evidence="2" key="1">
    <citation type="submission" date="2015-02" db="EMBL/GenBank/DDBJ databases">
        <title>Genome sequencing for Strongylocentrotus purpuratus.</title>
        <authorList>
            <person name="Murali S."/>
            <person name="Liu Y."/>
            <person name="Vee V."/>
            <person name="English A."/>
            <person name="Wang M."/>
            <person name="Skinner E."/>
            <person name="Han Y."/>
            <person name="Muzny D.M."/>
            <person name="Worley K.C."/>
            <person name="Gibbs R.A."/>
        </authorList>
    </citation>
    <scope>NUCLEOTIDE SEQUENCE</scope>
</reference>
<dbReference type="Pfam" id="PF19798">
    <property type="entry name" value="Sulfotransfer_5"/>
    <property type="match status" value="1"/>
</dbReference>
<dbReference type="PANTHER" id="PTHR48419">
    <property type="entry name" value="SULFOTRANSFERASE DOMAIN-CONTAINING PROTEIN"/>
    <property type="match status" value="1"/>
</dbReference>
<dbReference type="Gene3D" id="3.40.50.300">
    <property type="entry name" value="P-loop containing nucleotide triphosphate hydrolases"/>
    <property type="match status" value="1"/>
</dbReference>
<accession>A0A7M7RAW5</accession>
<organism evidence="1 2">
    <name type="scientific">Strongylocentrotus purpuratus</name>
    <name type="common">Purple sea urchin</name>
    <dbReference type="NCBI Taxonomy" id="7668"/>
    <lineage>
        <taxon>Eukaryota</taxon>
        <taxon>Metazoa</taxon>
        <taxon>Echinodermata</taxon>
        <taxon>Eleutherozoa</taxon>
        <taxon>Echinozoa</taxon>
        <taxon>Echinoidea</taxon>
        <taxon>Euechinoidea</taxon>
        <taxon>Echinacea</taxon>
        <taxon>Camarodonta</taxon>
        <taxon>Echinidea</taxon>
        <taxon>Strongylocentrotidae</taxon>
        <taxon>Strongylocentrotus</taxon>
    </lineage>
</organism>
<name>A0A7M7RAW5_STRPU</name>
<dbReference type="SUPFAM" id="SSF52540">
    <property type="entry name" value="P-loop containing nucleoside triphosphate hydrolases"/>
    <property type="match status" value="1"/>
</dbReference>
<dbReference type="OMA" id="GEMHALW"/>
<dbReference type="EnsemblMetazoa" id="XM_779108">
    <property type="protein sequence ID" value="XP_784201"/>
    <property type="gene ID" value="LOC578973"/>
</dbReference>